<feature type="region of interest" description="Disordered" evidence="1">
    <location>
        <begin position="241"/>
        <end position="263"/>
    </location>
</feature>
<reference evidence="2 3" key="1">
    <citation type="journal article" date="2016" name="Mol. Biol. Evol.">
        <title>Comparative Genomics of Early-Diverging Mushroom-Forming Fungi Provides Insights into the Origins of Lignocellulose Decay Capabilities.</title>
        <authorList>
            <person name="Nagy L.G."/>
            <person name="Riley R."/>
            <person name="Tritt A."/>
            <person name="Adam C."/>
            <person name="Daum C."/>
            <person name="Floudas D."/>
            <person name="Sun H."/>
            <person name="Yadav J.S."/>
            <person name="Pangilinan J."/>
            <person name="Larsson K.H."/>
            <person name="Matsuura K."/>
            <person name="Barry K."/>
            <person name="Labutti K."/>
            <person name="Kuo R."/>
            <person name="Ohm R.A."/>
            <person name="Bhattacharya S.S."/>
            <person name="Shirouzu T."/>
            <person name="Yoshinaga Y."/>
            <person name="Martin F.M."/>
            <person name="Grigoriev I.V."/>
            <person name="Hibbett D.S."/>
        </authorList>
    </citation>
    <scope>NUCLEOTIDE SEQUENCE [LARGE SCALE GENOMIC DNA]</scope>
    <source>
        <strain evidence="2 3">HHB14362 ss-1</strain>
    </source>
</reference>
<dbReference type="Proteomes" id="UP000076761">
    <property type="component" value="Unassembled WGS sequence"/>
</dbReference>
<accession>A0A165JVH0</accession>
<evidence type="ECO:0000313" key="3">
    <source>
        <dbReference type="Proteomes" id="UP000076761"/>
    </source>
</evidence>
<dbReference type="OrthoDB" id="3265210at2759"/>
<organism evidence="2 3">
    <name type="scientific">Neolentinus lepideus HHB14362 ss-1</name>
    <dbReference type="NCBI Taxonomy" id="1314782"/>
    <lineage>
        <taxon>Eukaryota</taxon>
        <taxon>Fungi</taxon>
        <taxon>Dikarya</taxon>
        <taxon>Basidiomycota</taxon>
        <taxon>Agaricomycotina</taxon>
        <taxon>Agaricomycetes</taxon>
        <taxon>Gloeophyllales</taxon>
        <taxon>Gloeophyllaceae</taxon>
        <taxon>Neolentinus</taxon>
    </lineage>
</organism>
<dbReference type="AlphaFoldDB" id="A0A165JVH0"/>
<dbReference type="EMBL" id="KV425848">
    <property type="protein sequence ID" value="KZT14715.1"/>
    <property type="molecule type" value="Genomic_DNA"/>
</dbReference>
<evidence type="ECO:0000256" key="1">
    <source>
        <dbReference type="SAM" id="MobiDB-lite"/>
    </source>
</evidence>
<dbReference type="InParanoid" id="A0A165JVH0"/>
<name>A0A165JVH0_9AGAM</name>
<protein>
    <submittedName>
        <fullName evidence="2">Uncharacterized protein</fullName>
    </submittedName>
</protein>
<gene>
    <name evidence="2" type="ORF">NEOLEDRAFT_1184908</name>
</gene>
<evidence type="ECO:0000313" key="2">
    <source>
        <dbReference type="EMBL" id="KZT14715.1"/>
    </source>
</evidence>
<dbReference type="STRING" id="1314782.A0A165JVH0"/>
<proteinExistence type="predicted"/>
<keyword evidence="3" id="KW-1185">Reference proteome</keyword>
<sequence>MSSLVQSLDIYALHLRTVPNSEISLAWFHPVATSPSAATPFARRIIVETLPDNTQLWNYVPNARREEGVLDEGHWPRTVLFSQSLYICTQEQWDLFKLHPRLECFVPKPPRLPQVSILHTEYTFPPFVPSLASTLPLNYSAVSIYPPRPQWHLYGTGRINGGDASNVVGLERTSTDFSMLSLDNGRMTDDISMLSVSPSLCNSDVSMVSYRTTTDISMASCSTATDVSMASILTDATCKPSSNAEKKKGVKRYTDSMTYDSNN</sequence>